<reference evidence="4" key="1">
    <citation type="submission" date="2024-02" db="EMBL/GenBank/DDBJ databases">
        <authorList>
            <consortium name="ELIXIR-Norway"/>
            <consortium name="Elixir Norway"/>
        </authorList>
    </citation>
    <scope>NUCLEOTIDE SEQUENCE</scope>
</reference>
<protein>
    <recommendedName>
        <fullName evidence="3">Complex 1 LYR protein domain-containing protein</fullName>
    </recommendedName>
</protein>
<dbReference type="PANTHER" id="PTHR13675">
    <property type="entry name" value="LYR MOTIF-CONTAINING PROTEIN 2"/>
    <property type="match status" value="1"/>
</dbReference>
<dbReference type="Pfam" id="PF05347">
    <property type="entry name" value="Complex1_LYR"/>
    <property type="match status" value="1"/>
</dbReference>
<evidence type="ECO:0000259" key="3">
    <source>
        <dbReference type="Pfam" id="PF05347"/>
    </source>
</evidence>
<keyword evidence="2" id="KW-0496">Mitochondrion</keyword>
<evidence type="ECO:0000313" key="4">
    <source>
        <dbReference type="EMBL" id="CAK9200474.1"/>
    </source>
</evidence>
<dbReference type="InterPro" id="IPR008011">
    <property type="entry name" value="Complex1_LYR_dom"/>
</dbReference>
<name>A0ABP0TML1_9BRYO</name>
<organism evidence="4 5">
    <name type="scientific">Sphagnum troendelagicum</name>
    <dbReference type="NCBI Taxonomy" id="128251"/>
    <lineage>
        <taxon>Eukaryota</taxon>
        <taxon>Viridiplantae</taxon>
        <taxon>Streptophyta</taxon>
        <taxon>Embryophyta</taxon>
        <taxon>Bryophyta</taxon>
        <taxon>Sphagnophytina</taxon>
        <taxon>Sphagnopsida</taxon>
        <taxon>Sphagnales</taxon>
        <taxon>Sphagnaceae</taxon>
        <taxon>Sphagnum</taxon>
    </lineage>
</organism>
<dbReference type="EMBL" id="OZ019905">
    <property type="protein sequence ID" value="CAK9200474.1"/>
    <property type="molecule type" value="Genomic_DNA"/>
</dbReference>
<evidence type="ECO:0000256" key="2">
    <source>
        <dbReference type="ARBA" id="ARBA00023128"/>
    </source>
</evidence>
<gene>
    <name evidence="4" type="ORF">CSSPTR1EN2_LOCUS5425</name>
</gene>
<evidence type="ECO:0000313" key="5">
    <source>
        <dbReference type="Proteomes" id="UP001497512"/>
    </source>
</evidence>
<dbReference type="PANTHER" id="PTHR13675:SF0">
    <property type="entry name" value="LYR MOTIF-CONTAINING PROTEIN 2"/>
    <property type="match status" value="1"/>
</dbReference>
<sequence>MAIKAPPLDLRAFLLRGHSIRLFRAALRSARRAPPHSRGDLEQTIRSEMDRNRYEKNQQTIRFLISDGLQRLKQLNVMLGIQGYEEA</sequence>
<comment type="subcellular location">
    <subcellularLocation>
        <location evidence="1">Mitochondrion</location>
    </subcellularLocation>
</comment>
<accession>A0ABP0TML1</accession>
<keyword evidence="5" id="KW-1185">Reference proteome</keyword>
<evidence type="ECO:0000256" key="1">
    <source>
        <dbReference type="ARBA" id="ARBA00004173"/>
    </source>
</evidence>
<feature type="domain" description="Complex 1 LYR protein" evidence="3">
    <location>
        <begin position="20"/>
        <end position="73"/>
    </location>
</feature>
<proteinExistence type="predicted"/>
<dbReference type="Proteomes" id="UP001497512">
    <property type="component" value="Chromosome 13"/>
</dbReference>